<name>A0ACC2GQU0_DALPE</name>
<protein>
    <submittedName>
        <fullName evidence="1">Uncharacterized protein</fullName>
    </submittedName>
</protein>
<evidence type="ECO:0000313" key="1">
    <source>
        <dbReference type="EMBL" id="KAJ8006118.1"/>
    </source>
</evidence>
<accession>A0ACC2GQU0</accession>
<organism evidence="1 2">
    <name type="scientific">Dallia pectoralis</name>
    <name type="common">Alaska blackfish</name>
    <dbReference type="NCBI Taxonomy" id="75939"/>
    <lineage>
        <taxon>Eukaryota</taxon>
        <taxon>Metazoa</taxon>
        <taxon>Chordata</taxon>
        <taxon>Craniata</taxon>
        <taxon>Vertebrata</taxon>
        <taxon>Euteleostomi</taxon>
        <taxon>Actinopterygii</taxon>
        <taxon>Neopterygii</taxon>
        <taxon>Teleostei</taxon>
        <taxon>Protacanthopterygii</taxon>
        <taxon>Esociformes</taxon>
        <taxon>Umbridae</taxon>
        <taxon>Dallia</taxon>
    </lineage>
</organism>
<dbReference type="EMBL" id="CM055737">
    <property type="protein sequence ID" value="KAJ8006118.1"/>
    <property type="molecule type" value="Genomic_DNA"/>
</dbReference>
<reference evidence="1" key="1">
    <citation type="submission" date="2021-05" db="EMBL/GenBank/DDBJ databases">
        <authorList>
            <person name="Pan Q."/>
            <person name="Jouanno E."/>
            <person name="Zahm M."/>
            <person name="Klopp C."/>
            <person name="Cabau C."/>
            <person name="Louis A."/>
            <person name="Berthelot C."/>
            <person name="Parey E."/>
            <person name="Roest Crollius H."/>
            <person name="Montfort J."/>
            <person name="Robinson-Rechavi M."/>
            <person name="Bouchez O."/>
            <person name="Lampietro C."/>
            <person name="Lopez Roques C."/>
            <person name="Donnadieu C."/>
            <person name="Postlethwait J."/>
            <person name="Bobe J."/>
            <person name="Dillon D."/>
            <person name="Chandos A."/>
            <person name="von Hippel F."/>
            <person name="Guiguen Y."/>
        </authorList>
    </citation>
    <scope>NUCLEOTIDE SEQUENCE</scope>
    <source>
        <strain evidence="1">YG-Jan2019</strain>
    </source>
</reference>
<comment type="caution">
    <text evidence="1">The sequence shown here is derived from an EMBL/GenBank/DDBJ whole genome shotgun (WGS) entry which is preliminary data.</text>
</comment>
<evidence type="ECO:0000313" key="2">
    <source>
        <dbReference type="Proteomes" id="UP001157502"/>
    </source>
</evidence>
<keyword evidence="2" id="KW-1185">Reference proteome</keyword>
<proteinExistence type="predicted"/>
<gene>
    <name evidence="1" type="ORF">DPEC_G00124930</name>
</gene>
<dbReference type="Proteomes" id="UP001157502">
    <property type="component" value="Chromosome 10"/>
</dbReference>
<sequence>MEPGFVLQKRASLPDPVHAVALPRDARGNSWRTSQMPPIRLFGPVSMSPLRRGGVNNKYTQNRCRGRNAKARASRFPLAPR</sequence>